<protein>
    <submittedName>
        <fullName evidence="2">Uncharacterized protein</fullName>
    </submittedName>
</protein>
<evidence type="ECO:0000313" key="2">
    <source>
        <dbReference type="EMBL" id="KAK5636236.1"/>
    </source>
</evidence>
<dbReference type="EMBL" id="JAWHQM010000065">
    <property type="protein sequence ID" value="KAK5636236.1"/>
    <property type="molecule type" value="Genomic_DNA"/>
</dbReference>
<gene>
    <name evidence="2" type="ORF">RRF57_011948</name>
</gene>
<evidence type="ECO:0000256" key="1">
    <source>
        <dbReference type="SAM" id="Phobius"/>
    </source>
</evidence>
<organism evidence="2 3">
    <name type="scientific">Xylaria bambusicola</name>
    <dbReference type="NCBI Taxonomy" id="326684"/>
    <lineage>
        <taxon>Eukaryota</taxon>
        <taxon>Fungi</taxon>
        <taxon>Dikarya</taxon>
        <taxon>Ascomycota</taxon>
        <taxon>Pezizomycotina</taxon>
        <taxon>Sordariomycetes</taxon>
        <taxon>Xylariomycetidae</taxon>
        <taxon>Xylariales</taxon>
        <taxon>Xylariaceae</taxon>
        <taxon>Xylaria</taxon>
    </lineage>
</organism>
<evidence type="ECO:0000313" key="3">
    <source>
        <dbReference type="Proteomes" id="UP001305414"/>
    </source>
</evidence>
<keyword evidence="1" id="KW-0472">Membrane</keyword>
<dbReference type="PANTHER" id="PTHR35394:SF5">
    <property type="entry name" value="DUF3176 DOMAIN-CONTAINING PROTEIN"/>
    <property type="match status" value="1"/>
</dbReference>
<reference evidence="2 3" key="1">
    <citation type="submission" date="2023-10" db="EMBL/GenBank/DDBJ databases">
        <title>Draft genome sequence of Xylaria bambusicola isolate GMP-LS, the root and basal stem rot pathogen of sugarcane in Indonesia.</title>
        <authorList>
            <person name="Selvaraj P."/>
            <person name="Muralishankar V."/>
            <person name="Muruganantham S."/>
            <person name="Sp S."/>
            <person name="Haryani S."/>
            <person name="Lau K.J.X."/>
            <person name="Naqvi N.I."/>
        </authorList>
    </citation>
    <scope>NUCLEOTIDE SEQUENCE [LARGE SCALE GENOMIC DNA]</scope>
    <source>
        <strain evidence="2">GMP-LS</strain>
    </source>
</reference>
<keyword evidence="1" id="KW-0812">Transmembrane</keyword>
<dbReference type="AlphaFoldDB" id="A0AAN7V035"/>
<keyword evidence="1" id="KW-1133">Transmembrane helix</keyword>
<keyword evidence="3" id="KW-1185">Reference proteome</keyword>
<dbReference type="Proteomes" id="UP001305414">
    <property type="component" value="Unassembled WGS sequence"/>
</dbReference>
<accession>A0AAN7V035</accession>
<name>A0AAN7V035_9PEZI</name>
<comment type="caution">
    <text evidence="2">The sequence shown here is derived from an EMBL/GenBank/DDBJ whole genome shotgun (WGS) entry which is preliminary data.</text>
</comment>
<sequence>MKRDLRSLSFAAKAGIISALSDPKSKDSTIQATCTTGNCTFPLLQDVDGNLVTHRSIGFCTRCTDISSHVTHNITEGECQLPLLESKTSAWFLPSGRKVTQVVETSHTPSGYLTEVLTRFLDVSTEAPGVEWADSTSGDVMQYLSASKYAYINVSIMSINNFTADMPSISDSLDNAATVAATSCTLYPCLKSYLATIEGAALSEKLVSTSELRPYGDVLPKMVSPYESQGDQVVFPSDMISVRTPCIVGRRTYTAENLSTAPGSITLSRRDFGATAAPVSMVYNGENAPPEVNISAPPECLYALDHCDWFVGAQAFLRGALRGSCRKSSVFSLGSLCQTDLDAPSTLSSSSSSTLASSSSPVIEPGPFWLEALAKMPFRTRDEIAVYMDDVAESLTRRFRMGVNKEVLEPEFGWVTGQSTEEPGLAWLTTRCFAAQWAWLLLPAVLTLFAVVGLVWTLVRNASGLGTGEMVWKSSILPYIYHWERFVTVDGTGQSVDDEKRHEWAPLLQLKEMKRDAAYVNIVFQE</sequence>
<feature type="transmembrane region" description="Helical" evidence="1">
    <location>
        <begin position="437"/>
        <end position="459"/>
    </location>
</feature>
<dbReference type="PANTHER" id="PTHR35394">
    <property type="entry name" value="DUF3176 DOMAIN-CONTAINING PROTEIN"/>
    <property type="match status" value="1"/>
</dbReference>
<proteinExistence type="predicted"/>